<feature type="region of interest" description="Disordered" evidence="1">
    <location>
        <begin position="324"/>
        <end position="349"/>
    </location>
</feature>
<organism evidence="3 4">
    <name type="scientific">Methylocystis rosea</name>
    <dbReference type="NCBI Taxonomy" id="173366"/>
    <lineage>
        <taxon>Bacteria</taxon>
        <taxon>Pseudomonadati</taxon>
        <taxon>Pseudomonadota</taxon>
        <taxon>Alphaproteobacteria</taxon>
        <taxon>Hyphomicrobiales</taxon>
        <taxon>Methylocystaceae</taxon>
        <taxon>Methylocystis</taxon>
    </lineage>
</organism>
<dbReference type="Pfam" id="PF00535">
    <property type="entry name" value="Glycos_transf_2"/>
    <property type="match status" value="1"/>
</dbReference>
<dbReference type="CDD" id="cd00761">
    <property type="entry name" value="Glyco_tranf_GTA_type"/>
    <property type="match status" value="1"/>
</dbReference>
<evidence type="ECO:0000259" key="2">
    <source>
        <dbReference type="Pfam" id="PF00535"/>
    </source>
</evidence>
<sequence>MTASLSICIPIYNFAKFIPETLDSILGQDGGDEVQIVILDGASTDNTAEILAGYERKHPNIKYVRQPQKGGIDRDMAKSVEPATGDYCWLFSGDDIMRPGALRRALNEIQSGHDLYLCKHMEYYFYHDSWTEYPTVACEDAAVFELSDPRSRHDYFSKAVNTEAFLSFIGGIIVKRSTWNRVPLNEKFVGSCWGHVARFFELMPGGLSIKVLSGALLDRRPDNDSFAGGGMVNRYRIAIDGFHNIADHFFGHDSIEAFHVRRVIRHEFHPLAMQLGKFMCFVNPAGESLALMDSLMKKVYSDFSIGNLRAKFAYATMSAERFRRQQPELSAHHEKQRSPNEKMDERHAG</sequence>
<feature type="domain" description="Glycosyltransferase 2-like" evidence="2">
    <location>
        <begin position="6"/>
        <end position="126"/>
    </location>
</feature>
<dbReference type="RefSeq" id="WP_154450841.1">
    <property type="nucleotide sequence ID" value="NZ_CP044328.1"/>
</dbReference>
<gene>
    <name evidence="3" type="ORF">F7D13_02160</name>
</gene>
<reference evidence="4" key="1">
    <citation type="submission" date="2019-09" db="EMBL/GenBank/DDBJ databases">
        <title>Isolation and complete genome sequencing of Methylocystis species.</title>
        <authorList>
            <person name="Rumah B.L."/>
            <person name="Stead C.E."/>
            <person name="Stevens B.C."/>
            <person name="Minton N.P."/>
            <person name="Grosse-Honebrink A."/>
            <person name="Zhang Y."/>
        </authorList>
    </citation>
    <scope>NUCLEOTIDE SEQUENCE [LARGE SCALE GENOMIC DNA]</scope>
    <source>
        <strain evidence="4">BRCS1</strain>
    </source>
</reference>
<protein>
    <submittedName>
        <fullName evidence="3">Glycosyltransferase family 2 protein</fullName>
    </submittedName>
</protein>
<evidence type="ECO:0000256" key="1">
    <source>
        <dbReference type="SAM" id="MobiDB-lite"/>
    </source>
</evidence>
<dbReference type="Proteomes" id="UP000424673">
    <property type="component" value="Chromosome"/>
</dbReference>
<name>A0ABX6EHJ8_9HYPH</name>
<dbReference type="PANTHER" id="PTHR22916:SF3">
    <property type="entry name" value="UDP-GLCNAC:BETAGAL BETA-1,3-N-ACETYLGLUCOSAMINYLTRANSFERASE-LIKE PROTEIN 1"/>
    <property type="match status" value="1"/>
</dbReference>
<reference evidence="3 4" key="2">
    <citation type="journal article" date="2021" name="AMB Express">
        <title>Isolation and characterisation of Methylocystis spp. for poly-3-hydroxybutyrate production using waste methane feedstocks.</title>
        <authorList>
            <person name="Rumah B.L."/>
            <person name="Stead C.E."/>
            <person name="Claxton Stevens B.H."/>
            <person name="Minton N.P."/>
            <person name="Grosse-Honebrink A."/>
            <person name="Zhang Y."/>
        </authorList>
    </citation>
    <scope>NUCLEOTIDE SEQUENCE [LARGE SCALE GENOMIC DNA]</scope>
    <source>
        <strain evidence="3 4">BRCS1</strain>
    </source>
</reference>
<dbReference type="PANTHER" id="PTHR22916">
    <property type="entry name" value="GLYCOSYLTRANSFERASE"/>
    <property type="match status" value="1"/>
</dbReference>
<accession>A0ABX6EHJ8</accession>
<keyword evidence="4" id="KW-1185">Reference proteome</keyword>
<dbReference type="SUPFAM" id="SSF53448">
    <property type="entry name" value="Nucleotide-diphospho-sugar transferases"/>
    <property type="match status" value="1"/>
</dbReference>
<evidence type="ECO:0000313" key="4">
    <source>
        <dbReference type="Proteomes" id="UP000424673"/>
    </source>
</evidence>
<evidence type="ECO:0000313" key="3">
    <source>
        <dbReference type="EMBL" id="QGM92911.1"/>
    </source>
</evidence>
<dbReference type="EMBL" id="CP044328">
    <property type="protein sequence ID" value="QGM92911.1"/>
    <property type="molecule type" value="Genomic_DNA"/>
</dbReference>
<dbReference type="InterPro" id="IPR001173">
    <property type="entry name" value="Glyco_trans_2-like"/>
</dbReference>
<proteinExistence type="predicted"/>
<dbReference type="InterPro" id="IPR029044">
    <property type="entry name" value="Nucleotide-diphossugar_trans"/>
</dbReference>
<dbReference type="Gene3D" id="3.90.550.10">
    <property type="entry name" value="Spore Coat Polysaccharide Biosynthesis Protein SpsA, Chain A"/>
    <property type="match status" value="1"/>
</dbReference>